<dbReference type="EMBL" id="BAABFN010000001">
    <property type="protein sequence ID" value="GAA4303362.1"/>
    <property type="molecule type" value="Genomic_DNA"/>
</dbReference>
<feature type="transmembrane region" description="Helical" evidence="7">
    <location>
        <begin position="326"/>
        <end position="344"/>
    </location>
</feature>
<dbReference type="Pfam" id="PF00361">
    <property type="entry name" value="Proton_antipo_M"/>
    <property type="match status" value="1"/>
</dbReference>
<feature type="transmembrane region" description="Helical" evidence="7">
    <location>
        <begin position="203"/>
        <end position="224"/>
    </location>
</feature>
<feature type="transmembrane region" description="Helical" evidence="7">
    <location>
        <begin position="269"/>
        <end position="288"/>
    </location>
</feature>
<feature type="transmembrane region" description="Helical" evidence="7">
    <location>
        <begin position="295"/>
        <end position="314"/>
    </location>
</feature>
<dbReference type="NCBIfam" id="TIGR01972">
    <property type="entry name" value="NDH_I_M"/>
    <property type="match status" value="1"/>
</dbReference>
<evidence type="ECO:0000256" key="7">
    <source>
        <dbReference type="SAM" id="Phobius"/>
    </source>
</evidence>
<dbReference type="InterPro" id="IPR003918">
    <property type="entry name" value="NADH_UbQ_OxRdtase"/>
</dbReference>
<keyword evidence="10" id="KW-1185">Reference proteome</keyword>
<keyword evidence="3 6" id="KW-0812">Transmembrane</keyword>
<proteinExistence type="inferred from homology"/>
<comment type="caution">
    <text evidence="9">The sequence shown here is derived from an EMBL/GenBank/DDBJ whole genome shotgun (WGS) entry which is preliminary data.</text>
</comment>
<dbReference type="Proteomes" id="UP001501207">
    <property type="component" value="Unassembled WGS sequence"/>
</dbReference>
<dbReference type="PANTHER" id="PTHR43507:SF1">
    <property type="entry name" value="NADH-UBIQUINONE OXIDOREDUCTASE CHAIN 4"/>
    <property type="match status" value="1"/>
</dbReference>
<evidence type="ECO:0000256" key="4">
    <source>
        <dbReference type="ARBA" id="ARBA00022989"/>
    </source>
</evidence>
<evidence type="ECO:0000259" key="8">
    <source>
        <dbReference type="Pfam" id="PF00361"/>
    </source>
</evidence>
<reference evidence="10" key="1">
    <citation type="journal article" date="2019" name="Int. J. Syst. Evol. Microbiol.">
        <title>The Global Catalogue of Microorganisms (GCM) 10K type strain sequencing project: providing services to taxonomists for standard genome sequencing and annotation.</title>
        <authorList>
            <consortium name="The Broad Institute Genomics Platform"/>
            <consortium name="The Broad Institute Genome Sequencing Center for Infectious Disease"/>
            <person name="Wu L."/>
            <person name="Ma J."/>
        </authorList>
    </citation>
    <scope>NUCLEOTIDE SEQUENCE [LARGE SCALE GENOMIC DNA]</scope>
    <source>
        <strain evidence="10">JCM 17664</strain>
    </source>
</reference>
<feature type="transmembrane region" description="Helical" evidence="7">
    <location>
        <begin position="68"/>
        <end position="95"/>
    </location>
</feature>
<feature type="transmembrane region" description="Helical" evidence="7">
    <location>
        <begin position="442"/>
        <end position="460"/>
    </location>
</feature>
<evidence type="ECO:0000256" key="1">
    <source>
        <dbReference type="ARBA" id="ARBA00004127"/>
    </source>
</evidence>
<feature type="transmembrane region" description="Helical" evidence="7">
    <location>
        <begin position="27"/>
        <end position="47"/>
    </location>
</feature>
<name>A0ABP8FGN0_9BACT</name>
<organism evidence="9 10">
    <name type="scientific">Compostibacter hankyongensis</name>
    <dbReference type="NCBI Taxonomy" id="1007089"/>
    <lineage>
        <taxon>Bacteria</taxon>
        <taxon>Pseudomonadati</taxon>
        <taxon>Bacteroidota</taxon>
        <taxon>Chitinophagia</taxon>
        <taxon>Chitinophagales</taxon>
        <taxon>Chitinophagaceae</taxon>
        <taxon>Compostibacter</taxon>
    </lineage>
</organism>
<evidence type="ECO:0000313" key="9">
    <source>
        <dbReference type="EMBL" id="GAA4303362.1"/>
    </source>
</evidence>
<feature type="transmembrane region" description="Helical" evidence="7">
    <location>
        <begin position="398"/>
        <end position="421"/>
    </location>
</feature>
<comment type="similarity">
    <text evidence="2">Belongs to the complex I subunit 4 family.</text>
</comment>
<dbReference type="RefSeq" id="WP_344975304.1">
    <property type="nucleotide sequence ID" value="NZ_BAABFN010000001.1"/>
</dbReference>
<evidence type="ECO:0000256" key="6">
    <source>
        <dbReference type="RuleBase" id="RU000320"/>
    </source>
</evidence>
<accession>A0ABP8FGN0</accession>
<evidence type="ECO:0000256" key="5">
    <source>
        <dbReference type="ARBA" id="ARBA00023136"/>
    </source>
</evidence>
<evidence type="ECO:0000313" key="10">
    <source>
        <dbReference type="Proteomes" id="UP001501207"/>
    </source>
</evidence>
<feature type="transmembrane region" description="Helical" evidence="7">
    <location>
        <begin position="126"/>
        <end position="146"/>
    </location>
</feature>
<dbReference type="InterPro" id="IPR001750">
    <property type="entry name" value="ND/Mrp_TM"/>
</dbReference>
<gene>
    <name evidence="9" type="ORF">GCM10023143_06650</name>
</gene>
<evidence type="ECO:0000256" key="3">
    <source>
        <dbReference type="ARBA" id="ARBA00022692"/>
    </source>
</evidence>
<keyword evidence="4 7" id="KW-1133">Transmembrane helix</keyword>
<dbReference type="PANTHER" id="PTHR43507">
    <property type="entry name" value="NADH-UBIQUINONE OXIDOREDUCTASE CHAIN 4"/>
    <property type="match status" value="1"/>
</dbReference>
<protein>
    <submittedName>
        <fullName evidence="9">NADH-quinone oxidoreductase subunit M</fullName>
    </submittedName>
</protein>
<dbReference type="InterPro" id="IPR010227">
    <property type="entry name" value="NADH_Q_OxRdtase_chainM/4"/>
</dbReference>
<feature type="transmembrane region" description="Helical" evidence="7">
    <location>
        <begin position="158"/>
        <end position="178"/>
    </location>
</feature>
<feature type="transmembrane region" description="Helical" evidence="7">
    <location>
        <begin position="365"/>
        <end position="386"/>
    </location>
</feature>
<comment type="subcellular location">
    <subcellularLocation>
        <location evidence="1">Endomembrane system</location>
        <topology evidence="1">Multi-pass membrane protein</topology>
    </subcellularLocation>
    <subcellularLocation>
        <location evidence="6">Membrane</location>
        <topology evidence="6">Multi-pass membrane protein</topology>
    </subcellularLocation>
</comment>
<dbReference type="PRINTS" id="PR01437">
    <property type="entry name" value="NUOXDRDTASE4"/>
</dbReference>
<sequence>MLTFLLILIPLLGGLITFGLKGNGARIWSLATALVTLALAATAGVAFRQDPSGLGLDVSWIRQLGSRFSIGLDGMGMMLVLLTAVTYVVIFLAALRHDYERPHHFYGLMLLTQAGLMGVFTAYDALLFYVCWELVLIPVYFLCSIWGGPRRIAVTFKFFVYTFFGSLLMLVGIIYLYFQTPGTHSFSWEAFTHLQLGAGEQQWLFWLFFVAFAIKMPVFPFHTWQPDTYEQAPTPVTMVLSAIMVKMGLFGIIRWVLPVLPQGVAHWSHLVILLSVIGIVYASCIAIVQTDLKRLFAYSSIAHMGLMCAAVFSGSEVGMQGVLVQMFNHGIIITGLWVVVEMLEQRLGTKAIGDMGGIALKAPRIAIAFMIICLGNVALPLTSGFVGEFMMFSGLYHYNGWMMAVAGLAIILGAVYILRMLQRVIFGDANSLTEKIKDIKTHEWLAVAVVIGLILFLGIYPKPLLELVGHTTQTLWALRG</sequence>
<feature type="transmembrane region" description="Helical" evidence="7">
    <location>
        <begin position="236"/>
        <end position="257"/>
    </location>
</feature>
<feature type="domain" description="NADH:quinone oxidoreductase/Mrp antiporter transmembrane" evidence="8">
    <location>
        <begin position="122"/>
        <end position="408"/>
    </location>
</feature>
<keyword evidence="5 7" id="KW-0472">Membrane</keyword>
<evidence type="ECO:0000256" key="2">
    <source>
        <dbReference type="ARBA" id="ARBA00009025"/>
    </source>
</evidence>